<organism evidence="2">
    <name type="scientific">marine metagenome</name>
    <dbReference type="NCBI Taxonomy" id="408172"/>
    <lineage>
        <taxon>unclassified sequences</taxon>
        <taxon>metagenomes</taxon>
        <taxon>ecological metagenomes</taxon>
    </lineage>
</organism>
<dbReference type="InterPro" id="IPR039448">
    <property type="entry name" value="Beta_helix"/>
</dbReference>
<accession>A0A381V0U3</accession>
<dbReference type="PROSITE" id="PS51257">
    <property type="entry name" value="PROKAR_LIPOPROTEIN"/>
    <property type="match status" value="1"/>
</dbReference>
<dbReference type="SUPFAM" id="SSF49503">
    <property type="entry name" value="Cupredoxins"/>
    <property type="match status" value="1"/>
</dbReference>
<reference evidence="2" key="1">
    <citation type="submission" date="2018-05" db="EMBL/GenBank/DDBJ databases">
        <authorList>
            <person name="Lanie J.A."/>
            <person name="Ng W.-L."/>
            <person name="Kazmierczak K.M."/>
            <person name="Andrzejewski T.M."/>
            <person name="Davidsen T.M."/>
            <person name="Wayne K.J."/>
            <person name="Tettelin H."/>
            <person name="Glass J.I."/>
            <person name="Rusch D."/>
            <person name="Podicherti R."/>
            <person name="Tsui H.-C.T."/>
            <person name="Winkler M.E."/>
        </authorList>
    </citation>
    <scope>NUCLEOTIDE SEQUENCE</scope>
</reference>
<evidence type="ECO:0000259" key="1">
    <source>
        <dbReference type="Pfam" id="PF13229"/>
    </source>
</evidence>
<dbReference type="InterPro" id="IPR006626">
    <property type="entry name" value="PbH1"/>
</dbReference>
<dbReference type="InterPro" id="IPR012334">
    <property type="entry name" value="Pectin_lyas_fold"/>
</dbReference>
<proteinExistence type="predicted"/>
<sequence>MVDAKNSLFLGLIIFLLSTVLFTSCDDNSTSSAYTGVRVIDNSFSPTVVRVHAGGKVRFYNWGNNPHNVVAVDESWGSYEEIEKNSFIDVVYQDEGLYKYLCSYHASPEGDWGMIGSVVVGDIKYEDYTNFKKEDAVKKFSGIVHHVPKEYESIQDAVNSSSPGDLILVKPGIYYEEVVVNVPSITIRGWDRNTTIIDGEFERGNGVQVVGVDGVAIENLTARNALLNGFYWATAEGYRGSYLTAYNNGDYGIYAFDSVDGVIEHSYASGSPDAGFYIGQCYPCDAIINNVVSENNGLGYSGTNSGGSLYIINSIFRNNKGGIVPNTLDSELLPPEKETYIIGNLIENNNNINAPATNATYLSLGNGIVIAGGNNNFIKNNVIVNHDTYGIVITAALDVNYWPAHGNIVKENLIMNSRRADIALSGVSNLGNCFDGNRYDISIPPGLQSLNGCDSTYVPLGSDMSVLWNTMARVLLANSGEYMQGDWKTFDYPSAQPNMPVMQKLLEKEYIIDGISSGFYRLSVKPAFNVFSRYKKNLKNIELPDGARKYLN</sequence>
<dbReference type="SMART" id="SM00710">
    <property type="entry name" value="PbH1"/>
    <property type="match status" value="6"/>
</dbReference>
<dbReference type="Pfam" id="PF13229">
    <property type="entry name" value="Beta_helix"/>
    <property type="match status" value="1"/>
</dbReference>
<name>A0A381V0U3_9ZZZZ</name>
<gene>
    <name evidence="2" type="ORF">METZ01_LOCUS86091</name>
</gene>
<feature type="domain" description="Right handed beta helix" evidence="1">
    <location>
        <begin position="193"/>
        <end position="324"/>
    </location>
</feature>
<dbReference type="Gene3D" id="2.160.20.10">
    <property type="entry name" value="Single-stranded right-handed beta-helix, Pectin lyase-like"/>
    <property type="match status" value="1"/>
</dbReference>
<protein>
    <recommendedName>
        <fullName evidence="1">Right handed beta helix domain-containing protein</fullName>
    </recommendedName>
</protein>
<evidence type="ECO:0000313" key="2">
    <source>
        <dbReference type="EMBL" id="SVA33237.1"/>
    </source>
</evidence>
<dbReference type="Gene3D" id="2.60.40.420">
    <property type="entry name" value="Cupredoxins - blue copper proteins"/>
    <property type="match status" value="1"/>
</dbReference>
<dbReference type="SUPFAM" id="SSF51126">
    <property type="entry name" value="Pectin lyase-like"/>
    <property type="match status" value="1"/>
</dbReference>
<dbReference type="InterPro" id="IPR011050">
    <property type="entry name" value="Pectin_lyase_fold/virulence"/>
</dbReference>
<dbReference type="EMBL" id="UINC01007422">
    <property type="protein sequence ID" value="SVA33237.1"/>
    <property type="molecule type" value="Genomic_DNA"/>
</dbReference>
<dbReference type="InterPro" id="IPR008972">
    <property type="entry name" value="Cupredoxin"/>
</dbReference>
<dbReference type="AlphaFoldDB" id="A0A381V0U3"/>